<evidence type="ECO:0000256" key="1">
    <source>
        <dbReference type="ARBA" id="ARBA00004651"/>
    </source>
</evidence>
<keyword evidence="4 8" id="KW-0812">Transmembrane</keyword>
<comment type="similarity">
    <text evidence="7">Belongs to the glycosyltransferase 87 family.</text>
</comment>
<evidence type="ECO:0000256" key="4">
    <source>
        <dbReference type="ARBA" id="ARBA00022692"/>
    </source>
</evidence>
<keyword evidence="6 8" id="KW-0472">Membrane</keyword>
<dbReference type="Proteomes" id="UP000177871">
    <property type="component" value="Unassembled WGS sequence"/>
</dbReference>
<evidence type="ECO:0000256" key="2">
    <source>
        <dbReference type="ARBA" id="ARBA00022475"/>
    </source>
</evidence>
<reference evidence="9 10" key="1">
    <citation type="journal article" date="2016" name="Nat. Commun.">
        <title>Thousands of microbial genomes shed light on interconnected biogeochemical processes in an aquifer system.</title>
        <authorList>
            <person name="Anantharaman K."/>
            <person name="Brown C.T."/>
            <person name="Hug L.A."/>
            <person name="Sharon I."/>
            <person name="Castelle C.J."/>
            <person name="Probst A.J."/>
            <person name="Thomas B.C."/>
            <person name="Singh A."/>
            <person name="Wilkins M.J."/>
            <person name="Karaoz U."/>
            <person name="Brodie E.L."/>
            <person name="Williams K.H."/>
            <person name="Hubbard S.S."/>
            <person name="Banfield J.F."/>
        </authorList>
    </citation>
    <scope>NUCLEOTIDE SEQUENCE [LARGE SCALE GENOMIC DNA]</scope>
</reference>
<gene>
    <name evidence="9" type="ORF">A2721_01080</name>
</gene>
<keyword evidence="3" id="KW-0808">Transferase</keyword>
<evidence type="ECO:0000256" key="5">
    <source>
        <dbReference type="ARBA" id="ARBA00022989"/>
    </source>
</evidence>
<feature type="transmembrane region" description="Helical" evidence="8">
    <location>
        <begin position="359"/>
        <end position="377"/>
    </location>
</feature>
<sequence>MIFFKIFGLLGADFVVYYEAAWVVFQNHANPYLGLITRSFPFNYPPTSLLLLWPLAFLNFKAANILWNISSIFSVFLTIFLLLKLILPKLNRKIFLLIFLVLSFAFTIPFFPVKFNIGNGQINHFLLLLFTLSLYLYQTGRKKASAFFLALATAIKLAPAVLILYFLIKRDYRQIGYLLLFLALFVLISLLYLPLNFQLTYLTQVAPMSFTLAAKDWYYNQSLEGFLTRSLTQSPIILTLTYFLSGLSIVLTWWRGRKINAWRAISAVTLLYLLIHPIALQHYFGFAIIPLILLGVDFWRTHVSAKHWLLLIVAYILLALDIKNFTQIPKEFNFLLSHDFFAVLLLWLLALWKENISKALALVWVGVIIASYLSILLCQAKLCP</sequence>
<feature type="transmembrane region" description="Helical" evidence="8">
    <location>
        <begin position="308"/>
        <end position="326"/>
    </location>
</feature>
<feature type="transmembrane region" description="Helical" evidence="8">
    <location>
        <begin position="94"/>
        <end position="111"/>
    </location>
</feature>
<evidence type="ECO:0000313" key="10">
    <source>
        <dbReference type="Proteomes" id="UP000177871"/>
    </source>
</evidence>
<organism evidence="9 10">
    <name type="scientific">Candidatus Gottesmanbacteria bacterium RIFCSPHIGHO2_01_FULL_47_48</name>
    <dbReference type="NCBI Taxonomy" id="1798381"/>
    <lineage>
        <taxon>Bacteria</taxon>
        <taxon>Candidatus Gottesmaniibacteriota</taxon>
    </lineage>
</organism>
<evidence type="ECO:0000256" key="3">
    <source>
        <dbReference type="ARBA" id="ARBA00022679"/>
    </source>
</evidence>
<feature type="transmembrane region" description="Helical" evidence="8">
    <location>
        <begin position="144"/>
        <end position="168"/>
    </location>
</feature>
<evidence type="ECO:0000313" key="9">
    <source>
        <dbReference type="EMBL" id="OGG19729.1"/>
    </source>
</evidence>
<dbReference type="Pfam" id="PF09594">
    <property type="entry name" value="GT87"/>
    <property type="match status" value="1"/>
</dbReference>
<comment type="caution">
    <text evidence="9">The sequence shown here is derived from an EMBL/GenBank/DDBJ whole genome shotgun (WGS) entry which is preliminary data.</text>
</comment>
<keyword evidence="5 8" id="KW-1133">Transmembrane helix</keyword>
<dbReference type="GO" id="GO:0005886">
    <property type="term" value="C:plasma membrane"/>
    <property type="evidence" value="ECO:0007669"/>
    <property type="project" value="UniProtKB-SubCell"/>
</dbReference>
<evidence type="ECO:0000256" key="7">
    <source>
        <dbReference type="ARBA" id="ARBA00024033"/>
    </source>
</evidence>
<dbReference type="EMBL" id="MFJK01000004">
    <property type="protein sequence ID" value="OGG19729.1"/>
    <property type="molecule type" value="Genomic_DNA"/>
</dbReference>
<dbReference type="GO" id="GO:0016758">
    <property type="term" value="F:hexosyltransferase activity"/>
    <property type="evidence" value="ECO:0007669"/>
    <property type="project" value="InterPro"/>
</dbReference>
<keyword evidence="2" id="KW-1003">Cell membrane</keyword>
<evidence type="ECO:0000256" key="6">
    <source>
        <dbReference type="ARBA" id="ARBA00023136"/>
    </source>
</evidence>
<protein>
    <recommendedName>
        <fullName evidence="11">DUF2029 domain-containing protein</fullName>
    </recommendedName>
</protein>
<dbReference type="InterPro" id="IPR018584">
    <property type="entry name" value="GT87"/>
</dbReference>
<feature type="transmembrane region" description="Helical" evidence="8">
    <location>
        <begin position="332"/>
        <end position="352"/>
    </location>
</feature>
<name>A0A1F6A4V5_9BACT</name>
<evidence type="ECO:0000256" key="8">
    <source>
        <dbReference type="SAM" id="Phobius"/>
    </source>
</evidence>
<accession>A0A1F6A4V5</accession>
<feature type="transmembrane region" description="Helical" evidence="8">
    <location>
        <begin position="174"/>
        <end position="193"/>
    </location>
</feature>
<comment type="subcellular location">
    <subcellularLocation>
        <location evidence="1">Cell membrane</location>
        <topology evidence="1">Multi-pass membrane protein</topology>
    </subcellularLocation>
</comment>
<feature type="transmembrane region" description="Helical" evidence="8">
    <location>
        <begin position="236"/>
        <end position="254"/>
    </location>
</feature>
<dbReference type="STRING" id="1798381.A2721_01080"/>
<proteinExistence type="inferred from homology"/>
<evidence type="ECO:0008006" key="11">
    <source>
        <dbReference type="Google" id="ProtNLM"/>
    </source>
</evidence>
<feature type="transmembrane region" description="Helical" evidence="8">
    <location>
        <begin position="65"/>
        <end position="87"/>
    </location>
</feature>
<dbReference type="AlphaFoldDB" id="A0A1F6A4V5"/>
<feature type="transmembrane region" description="Helical" evidence="8">
    <location>
        <begin position="6"/>
        <end position="25"/>
    </location>
</feature>